<protein>
    <submittedName>
        <fullName evidence="1">Helix-turn-helix transcriptional regulator</fullName>
    </submittedName>
</protein>
<name>A0A8J7RXN9_9PROT</name>
<organism evidence="1 2">
    <name type="scientific">Marivibrio halodurans</name>
    <dbReference type="NCBI Taxonomy" id="2039722"/>
    <lineage>
        <taxon>Bacteria</taxon>
        <taxon>Pseudomonadati</taxon>
        <taxon>Pseudomonadota</taxon>
        <taxon>Alphaproteobacteria</taxon>
        <taxon>Rhodospirillales</taxon>
        <taxon>Rhodospirillaceae</taxon>
        <taxon>Marivibrio</taxon>
    </lineage>
</organism>
<gene>
    <name evidence="1" type="ORF">KAJ83_05535</name>
</gene>
<dbReference type="Proteomes" id="UP000672602">
    <property type="component" value="Unassembled WGS sequence"/>
</dbReference>
<dbReference type="AlphaFoldDB" id="A0A8J7RXN9"/>
<dbReference type="Gene3D" id="1.10.260.40">
    <property type="entry name" value="lambda repressor-like DNA-binding domains"/>
    <property type="match status" value="1"/>
</dbReference>
<comment type="caution">
    <text evidence="1">The sequence shown here is derived from an EMBL/GenBank/DDBJ whole genome shotgun (WGS) entry which is preliminary data.</text>
</comment>
<evidence type="ECO:0000313" key="1">
    <source>
        <dbReference type="EMBL" id="MBP5856460.1"/>
    </source>
</evidence>
<accession>A0A8J7RXN9</accession>
<proteinExistence type="predicted"/>
<reference evidence="1" key="1">
    <citation type="submission" date="2021-04" db="EMBL/GenBank/DDBJ databases">
        <authorList>
            <person name="Zhang D.-C."/>
        </authorList>
    </citation>
    <scope>NUCLEOTIDE SEQUENCE</scope>
    <source>
        <strain evidence="1">CGMCC 1.15697</strain>
    </source>
</reference>
<dbReference type="InterPro" id="IPR010982">
    <property type="entry name" value="Lambda_DNA-bd_dom_sf"/>
</dbReference>
<dbReference type="SUPFAM" id="SSF47413">
    <property type="entry name" value="lambda repressor-like DNA-binding domains"/>
    <property type="match status" value="1"/>
</dbReference>
<keyword evidence="2" id="KW-1185">Reference proteome</keyword>
<dbReference type="EMBL" id="JAGMWN010000002">
    <property type="protein sequence ID" value="MBP5856460.1"/>
    <property type="molecule type" value="Genomic_DNA"/>
</dbReference>
<dbReference type="GO" id="GO:0003677">
    <property type="term" value="F:DNA binding"/>
    <property type="evidence" value="ECO:0007669"/>
    <property type="project" value="InterPro"/>
</dbReference>
<dbReference type="RefSeq" id="WP_210681034.1">
    <property type="nucleotide sequence ID" value="NZ_JAGMWN010000002.1"/>
</dbReference>
<dbReference type="CDD" id="cd00093">
    <property type="entry name" value="HTH_XRE"/>
    <property type="match status" value="1"/>
</dbReference>
<dbReference type="InterPro" id="IPR001387">
    <property type="entry name" value="Cro/C1-type_HTH"/>
</dbReference>
<evidence type="ECO:0000313" key="2">
    <source>
        <dbReference type="Proteomes" id="UP000672602"/>
    </source>
</evidence>
<sequence length="108" mass="11962">MMTMMHETKSPWHLGGEWIAGLRAAQQITQAELAEQVGAPSTLWIEELEAGRHPVPSVYFQAFAKQFGWAEHDFAARCLSYFDPTAYRALFGEIAPSAPVLAAVRRAA</sequence>